<proteinExistence type="predicted"/>
<evidence type="ECO:0000313" key="1">
    <source>
        <dbReference type="EMBL" id="CDX04233.1"/>
    </source>
</evidence>
<dbReference type="Pfam" id="PF10055">
    <property type="entry name" value="DUF2292"/>
    <property type="match status" value="1"/>
</dbReference>
<gene>
    <name evidence="1" type="ORF">DPCES_4347</name>
</gene>
<name>A0A098B5R6_DESHA</name>
<accession>A0A098B5R6</accession>
<dbReference type="AlphaFoldDB" id="A0A098B5R6"/>
<dbReference type="PATRIC" id="fig|49338.4.peg.4680"/>
<organism evidence="1">
    <name type="scientific">Desulfitobacterium hafniense</name>
    <name type="common">Desulfitobacterium frappieri</name>
    <dbReference type="NCBI Taxonomy" id="49338"/>
    <lineage>
        <taxon>Bacteria</taxon>
        <taxon>Bacillati</taxon>
        <taxon>Bacillota</taxon>
        <taxon>Clostridia</taxon>
        <taxon>Eubacteriales</taxon>
        <taxon>Desulfitobacteriaceae</taxon>
        <taxon>Desulfitobacterium</taxon>
    </lineage>
</organism>
<reference evidence="1" key="1">
    <citation type="submission" date="2014-07" db="EMBL/GenBank/DDBJ databases">
        <authorList>
            <person name="Hornung V.Bastian."/>
        </authorList>
    </citation>
    <scope>NUCLEOTIDE SEQUENCE</scope>
    <source>
        <strain evidence="1">PCE-S</strain>
    </source>
</reference>
<sequence length="75" mass="8533">MIKYPCQEVLRIKESEKVQPAVSQVNPSWVVTLLEIIDSMKHGSVTIIVQDGIVIQIDKNEKFRLKNQVNRKGTA</sequence>
<dbReference type="EMBL" id="LK996017">
    <property type="protein sequence ID" value="CDX04233.1"/>
    <property type="molecule type" value="Genomic_DNA"/>
</dbReference>
<dbReference type="InterPro" id="IPR018743">
    <property type="entry name" value="DUF2292"/>
</dbReference>
<protein>
    <submittedName>
        <fullName evidence="1">Uncharacterized small protein (DUF2292)</fullName>
    </submittedName>
</protein>